<dbReference type="PANTHER" id="PTHR16166">
    <property type="entry name" value="VACUOLAR PROTEIN SORTING-ASSOCIATED PROTEIN VPS13"/>
    <property type="match status" value="1"/>
</dbReference>
<feature type="region of interest" description="Disordered" evidence="4">
    <location>
        <begin position="895"/>
        <end position="924"/>
    </location>
</feature>
<feature type="compositionally biased region" description="Low complexity" evidence="4">
    <location>
        <begin position="907"/>
        <end position="920"/>
    </location>
</feature>
<keyword evidence="3" id="KW-0445">Lipid transport</keyword>
<dbReference type="InterPro" id="IPR056748">
    <property type="entry name" value="VPS13-like_C"/>
</dbReference>
<dbReference type="InterPro" id="IPR009543">
    <property type="entry name" value="VPS13_VAB"/>
</dbReference>
<name>A0A077WPC0_9FUNG</name>
<dbReference type="Pfam" id="PF25033">
    <property type="entry name" value="VPS13_M"/>
    <property type="match status" value="1"/>
</dbReference>
<dbReference type="InterPro" id="IPR026847">
    <property type="entry name" value="VPS13"/>
</dbReference>
<dbReference type="GO" id="GO:0006623">
    <property type="term" value="P:protein targeting to vacuole"/>
    <property type="evidence" value="ECO:0007669"/>
    <property type="project" value="TreeGrafter"/>
</dbReference>
<comment type="similarity">
    <text evidence="1">Belongs to the VPS13 family.</text>
</comment>
<evidence type="ECO:0000256" key="3">
    <source>
        <dbReference type="ARBA" id="ARBA00023055"/>
    </source>
</evidence>
<evidence type="ECO:0000256" key="2">
    <source>
        <dbReference type="ARBA" id="ARBA00022448"/>
    </source>
</evidence>
<dbReference type="Pfam" id="PF25036">
    <property type="entry name" value="VPS13_VAB"/>
    <property type="match status" value="1"/>
</dbReference>
<dbReference type="PANTHER" id="PTHR16166:SF93">
    <property type="entry name" value="INTERMEMBRANE LIPID TRANSFER PROTEIN VPS13"/>
    <property type="match status" value="1"/>
</dbReference>
<feature type="domain" description="Chorein N-terminal" evidence="5">
    <location>
        <begin position="1"/>
        <end position="912"/>
    </location>
</feature>
<dbReference type="Pfam" id="PF25037">
    <property type="entry name" value="VPS13_C"/>
    <property type="match status" value="1"/>
</dbReference>
<feature type="compositionally biased region" description="Polar residues" evidence="4">
    <location>
        <begin position="854"/>
        <end position="863"/>
    </location>
</feature>
<evidence type="ECO:0000259" key="7">
    <source>
        <dbReference type="Pfam" id="PF25036"/>
    </source>
</evidence>
<evidence type="ECO:0000256" key="1">
    <source>
        <dbReference type="ARBA" id="ARBA00006545"/>
    </source>
</evidence>
<gene>
    <name evidence="9" type="ORF">LRAMOSA10314</name>
</gene>
<evidence type="ECO:0000259" key="5">
    <source>
        <dbReference type="Pfam" id="PF12624"/>
    </source>
</evidence>
<dbReference type="OrthoDB" id="428159at2759"/>
<dbReference type="InterPro" id="IPR026854">
    <property type="entry name" value="VPS13_N"/>
</dbReference>
<feature type="domain" description="Intermembrane lipid transfer protein VPS13-like C-terminal" evidence="8">
    <location>
        <begin position="3061"/>
        <end position="3166"/>
    </location>
</feature>
<feature type="domain" description="VPS13-like middle region" evidence="6">
    <location>
        <begin position="1145"/>
        <end position="1934"/>
    </location>
</feature>
<evidence type="ECO:0000256" key="4">
    <source>
        <dbReference type="SAM" id="MobiDB-lite"/>
    </source>
</evidence>
<sequence>MLESLVSTLLNRVLGSYVSNLNYNQLQIGIWSGNLKGEVVLRNLKLKREALDKLDLPVDVLEGHLGELTLNIPWSNLKGKPVMVYINDVYVLAVPRSKSSMTAEEMDEREHQQKMRKLANSELLKSAHHDLEDTAKNETFANQLMTKILNNLQFRITNIHIRYEDDVSAPGHRFAAGVTLSELSAISTDENWIPKTIGDAVNTIHKMATLESLSVYWNTDTRSLASLEEEERNQTFKRLASIKIATKSHIPQEHQYMLKPVSGTGRIKMNKKFGDDVPKVDATLLFDELSFIIDNEQYRDAVLMVDLFHSYLKRQKYLHLHPGVDVTPKSAPLEYFKFAGKAVLSEIHDRNYRWTWDHFRKRRDDRLLYIDCYIAEQLDRATPEQKEQLDELEHRLSYEDIRFYRSIAKPKLKRERALLAAEEKRKRQQAAATNQGGGGWFSSWWSGTATAANDGDQEDNNLVITEEQKQEFYDAIEYDEDKAAAAAAIDFPKNTMMLSLRTTLNKGSFTIKRDPHAEKPVEIVSLIFDTVMLGAIRYVDSFKLSAALGDLRLYDGVTKNTQYKQLIGAKEKVTEEEAQKLRRRSNVDPQLLRYSSIQDPFFSVMFEYRPLDGRADNAVALVMRNIDIVYNPHIIREVLDFFRPPETSADSINALIEVAGDTLEDLKNQTRVNLEYALEQHTTLDLRVDMDAPVIVVPEDCTTADSRGMVIDAGHINVESDLAPSDIVQEIKSKKPSDYTSEDYVRFRSLMYDKFAVHLTQTKIVVGESVQTCLDQVRNPKEENNYLHLIDRIDMSFQLEMCIVQNLPDLSNFKISGHLPLLSVNFSDTKYRSIMQIPHLIEATGLLNHDQSDDISNQQNEPENVQPGDMHDNSNISKLMHTRLWKSSEEYVVESDSDDDSSDQLGSTTAATTTVSVSSSGDNKKSNVNKRIFELNFQMDKVSANILESRGSGKESLLCDLVLQHLSVDYCLRPFDMSVDVSLKSLSVADRMKHGNEFKYLITSDQDVLQPDSNLTADSNIDAKDLVNVQYIRVNRSSPEYYEKYKGMDQTATVALSTLNFIITRSSVLTLHNFVLNTFVNDQQQYPVDEKRKTSTSNDSPETQRSQWLYKQRELQQQQQQQQSIHVTLLLDSVNLILNNDGVRLATAELSHGDMTTVIANGTTKVTAKFANLTLSDDLTEHHPGEGASISSSEQLLTIQGEELIDFRYETYLAEHSETYPGYDQSIFVRMGSAQFTLLEEPVHQLLSFLNKFAAMKSVYDRARQAALESAQQLQQSTAKTHFDIVIQTPVVMFPQMHQHPNDTVVAHLGEIWMSNTFENQDGGCLNAIKAGIRSISLTSKYYHPTRVSDRLELQTLPIVDKIDIDFDIKCIHEPTNKPRPDIDIVGTISDIRMHLTDRQYTFLIDAANMFSRVFSESPDAQVDMVMSPPPQTNEKMIQALQKSDQPSPKTEHTHTDQPRIRMILSSKTIGLDLYQPGQSSAVIDLSRVALNQSSLQLNMRKDDTMRIDLKVTSMTVDDTRPNIKSKFKDIMPSAENGHHFQMQMDVSAPDPIRHAIAMITLTEPKIVLSLDHTFMLYRFFMTPFGPRSTGKSPTVSRQKDQSQKQQEQQQQQGMDISYRVNIVKPEFILIANPDNEDSEAVVLSADEFIFSQQAVMSLAVRQIGMFLCRMDMRQNSTLRFIQPFDVTLSMNNNSTARASGNPNTELAVDVESLVLRLSYRDAMLVTDIFNKAYELYISSLDKNDLESASSPQQHQTGLEMESFVSSMEQRLMHESLRASFQGLQIVLIEEVHEMPMVDINLRPFNVDVANWSRSLSVDVAFSTYMNYFNVKNSHWEPLIEPWDFKLELSRRSTRAQDPLHIRLVSDNDLNINITHTFLESALATLRLWDKQRQLAYSGERGTVAPYRLRNCTGYRIHVWNSSQGNQSGDTVVKTLDDGADMPWWFEDWRQRRETTRVSNNMLCVQLDGALWETIRNISVDTQGEHMYSLRPSINNVQHRIVFDVKLVNNLKIVTIRSAMTIENNTLLPIDVGILDPRGKQFEDNIVKIAPGESYALPIEKAYHNRFCVRPDAGFGYTWTKGGLHWKDFIRNSDKKTSIMCQAQNGDMPNFFFQIHARLDKKNPLYGHYPLMAIRLSAPIEIENLVPYSFNFRIIDKTAKQDFSSFLRTGGTTPIHVIENGHLLLMNIHMPDSAYSSSEFAIISTRGTDDLNLDDTLQLVSSDNVKLTLRINAIDVPDSGGARKFVIYCPYVVMNKSGCPIAIKTKPAWQSSMFSGSSASSIFRVDNKPEPYMLSYPKRDNSNRSLIQVGGSDWSEPISFEAVGSSHGISLPRTNGSDEVNIGINIQEGHGKYKLTKLVTFTPRFILINRMGDDIRYREPETRADHVLENDRRIPLYHLRRNAEKQLSVKLPGINNTWSAPFNIQDIGTIHVRLDSADGSTAALMRVTTVLEDATVFIVLNKENDDAWPYMLVNQTDEDMTFYQEDPVILRDDYTDPRMRNHRTKRYRLPAHTSVPYSWDNPSLKDKKIILNIAGRERSISMQEIGSQLPFRHQDRYGRPSITAIDVKTHRTSQVLYLTPYNQSESYYRPVSSGPSSSASSVVTKDGFETVSVKHVINFVMEIGFKQIGISMVNKRLQELAYITFRGFELKLTDSNMYQSIRWNVLWVQIDNQLHGTLFPILLYPTNMTKEGNQEIIPTFQLGLDRVKDDTHGVLYFKYFSILLQEMSLEMDEGFVYAIMDFFTFKNQEPNEAADDDGKQWLFSTDVPDVTPSTNDTQLYFEMLNIQPIGFDLSFVRTNQADNEDENSALARLDTGYNPVVDYALNVVTMALGNINGAPLRFNALAVENLRASASDLANRISIHYSDQLVNQYHRILGSADFLGNPVGLFNNISSGVAELFYEPWQGIMISDRPHELGVGIARGAGSLVSRTVFGFTDSFSKLTGSLGKGLSAATLDRRYQQKRLMNMNMARNRPRNAFSGLVDGTNALANSFFSGVTGLMVKPAEGAAQEGVGGFFTGVGKGLVGAVTKPVVGVFDLASNLSGSLRDAANPADLNEIARIRYPRFIGQDGILRPYNAQEARAQGWLKDVADGAYRNDAYLASCPVQSDQRVAILTSNRLMLIRTRPLALEWQEPFTEIQTIKAEMTGIAIYLRSMSWEPFLVITDKNRRESFFKSIEDAVVKYNANRRPSL</sequence>
<feature type="domain" description="Vacuolar protein sorting-associated protein 13 VPS13 adaptor binding" evidence="7">
    <location>
        <begin position="1948"/>
        <end position="2525"/>
    </location>
</feature>
<dbReference type="Pfam" id="PF12624">
    <property type="entry name" value="VPS13_N"/>
    <property type="match status" value="1"/>
</dbReference>
<feature type="region of interest" description="Disordered" evidence="4">
    <location>
        <begin position="850"/>
        <end position="873"/>
    </location>
</feature>
<dbReference type="GO" id="GO:0006869">
    <property type="term" value="P:lipid transport"/>
    <property type="evidence" value="ECO:0007669"/>
    <property type="project" value="UniProtKB-KW"/>
</dbReference>
<evidence type="ECO:0000313" key="9">
    <source>
        <dbReference type="EMBL" id="CDS08954.1"/>
    </source>
</evidence>
<dbReference type="EMBL" id="LK023328">
    <property type="protein sequence ID" value="CDS08954.1"/>
    <property type="molecule type" value="Genomic_DNA"/>
</dbReference>
<protein>
    <recommendedName>
        <fullName evidence="10">Vacuolar protein sorting-associated protein</fullName>
    </recommendedName>
</protein>
<evidence type="ECO:0000259" key="8">
    <source>
        <dbReference type="Pfam" id="PF25037"/>
    </source>
</evidence>
<organism evidence="9">
    <name type="scientific">Lichtheimia ramosa</name>
    <dbReference type="NCBI Taxonomy" id="688394"/>
    <lineage>
        <taxon>Eukaryota</taxon>
        <taxon>Fungi</taxon>
        <taxon>Fungi incertae sedis</taxon>
        <taxon>Mucoromycota</taxon>
        <taxon>Mucoromycotina</taxon>
        <taxon>Mucoromycetes</taxon>
        <taxon>Mucorales</taxon>
        <taxon>Lichtheimiaceae</taxon>
        <taxon>Lichtheimia</taxon>
    </lineage>
</organism>
<dbReference type="GO" id="GO:0045053">
    <property type="term" value="P:protein retention in Golgi apparatus"/>
    <property type="evidence" value="ECO:0007669"/>
    <property type="project" value="TreeGrafter"/>
</dbReference>
<accession>A0A077WPC0</accession>
<keyword evidence="2" id="KW-0813">Transport</keyword>
<proteinExistence type="inferred from homology"/>
<dbReference type="InterPro" id="IPR056747">
    <property type="entry name" value="VPS13-like_M"/>
</dbReference>
<feature type="compositionally biased region" description="Low complexity" evidence="4">
    <location>
        <begin position="1604"/>
        <end position="1613"/>
    </location>
</feature>
<reference evidence="9" key="1">
    <citation type="journal article" date="2014" name="Genome Announc.">
        <title>De novo whole-genome sequence and genome annotation of Lichtheimia ramosa.</title>
        <authorList>
            <person name="Linde J."/>
            <person name="Schwartze V."/>
            <person name="Binder U."/>
            <person name="Lass-Florl C."/>
            <person name="Voigt K."/>
            <person name="Horn F."/>
        </authorList>
    </citation>
    <scope>NUCLEOTIDE SEQUENCE</scope>
    <source>
        <strain evidence="9">JMRC FSU:6197</strain>
    </source>
</reference>
<feature type="region of interest" description="Disordered" evidence="4">
    <location>
        <begin position="1588"/>
        <end position="1616"/>
    </location>
</feature>
<evidence type="ECO:0008006" key="10">
    <source>
        <dbReference type="Google" id="ProtNLM"/>
    </source>
</evidence>
<dbReference type="GO" id="GO:0045324">
    <property type="term" value="P:late endosome to vacuole transport"/>
    <property type="evidence" value="ECO:0007669"/>
    <property type="project" value="TreeGrafter"/>
</dbReference>
<evidence type="ECO:0000259" key="6">
    <source>
        <dbReference type="Pfam" id="PF25033"/>
    </source>
</evidence>
<dbReference type="GO" id="GO:0007005">
    <property type="term" value="P:mitochondrion organization"/>
    <property type="evidence" value="ECO:0007669"/>
    <property type="project" value="TreeGrafter"/>
</dbReference>